<organism evidence="15 16">
    <name type="scientific">Drosophila mojavensis</name>
    <name type="common">Fruit fly</name>
    <dbReference type="NCBI Taxonomy" id="7230"/>
    <lineage>
        <taxon>Eukaryota</taxon>
        <taxon>Metazoa</taxon>
        <taxon>Ecdysozoa</taxon>
        <taxon>Arthropoda</taxon>
        <taxon>Hexapoda</taxon>
        <taxon>Insecta</taxon>
        <taxon>Pterygota</taxon>
        <taxon>Neoptera</taxon>
        <taxon>Endopterygota</taxon>
        <taxon>Diptera</taxon>
        <taxon>Brachycera</taxon>
        <taxon>Muscomorpha</taxon>
        <taxon>Ephydroidea</taxon>
        <taxon>Drosophilidae</taxon>
        <taxon>Drosophila</taxon>
    </lineage>
</organism>
<feature type="compositionally biased region" description="Basic and acidic residues" evidence="13">
    <location>
        <begin position="654"/>
        <end position="664"/>
    </location>
</feature>
<feature type="compositionally biased region" description="Basic and acidic residues" evidence="13">
    <location>
        <begin position="389"/>
        <end position="399"/>
    </location>
</feature>
<dbReference type="GO" id="GO:0000978">
    <property type="term" value="F:RNA polymerase II cis-regulatory region sequence-specific DNA binding"/>
    <property type="evidence" value="ECO:0007669"/>
    <property type="project" value="TreeGrafter"/>
</dbReference>
<dbReference type="InterPro" id="IPR043359">
    <property type="entry name" value="GLI-like"/>
</dbReference>
<keyword evidence="6 12" id="KW-0863">Zinc-finger</keyword>
<dbReference type="SUPFAM" id="SSF57667">
    <property type="entry name" value="beta-beta-alpha zinc fingers"/>
    <property type="match status" value="3"/>
</dbReference>
<dbReference type="InterPro" id="IPR056436">
    <property type="entry name" value="Znf-C2H2_ZIC1-5/GLI1-3-like"/>
</dbReference>
<dbReference type="SMART" id="SM00355">
    <property type="entry name" value="ZnF_C2H2"/>
    <property type="match status" value="5"/>
</dbReference>
<evidence type="ECO:0000256" key="1">
    <source>
        <dbReference type="ARBA" id="ARBA00004123"/>
    </source>
</evidence>
<dbReference type="GO" id="GO:0005634">
    <property type="term" value="C:nucleus"/>
    <property type="evidence" value="ECO:0007669"/>
    <property type="project" value="UniProtKB-SubCell"/>
</dbReference>
<evidence type="ECO:0000256" key="5">
    <source>
        <dbReference type="ARBA" id="ARBA00022737"/>
    </source>
</evidence>
<evidence type="ECO:0000256" key="4">
    <source>
        <dbReference type="ARBA" id="ARBA00022723"/>
    </source>
</evidence>
<dbReference type="GO" id="GO:0000122">
    <property type="term" value="P:negative regulation of transcription by RNA polymerase II"/>
    <property type="evidence" value="ECO:0007669"/>
    <property type="project" value="UniProtKB-ARBA"/>
</dbReference>
<dbReference type="PANTHER" id="PTHR45718:SF4">
    <property type="entry name" value="TRANSCRIPTIONAL ACTIVATOR CUBITUS INTERRUPTUS"/>
    <property type="match status" value="1"/>
</dbReference>
<feature type="compositionally biased region" description="Polar residues" evidence="13">
    <location>
        <begin position="58"/>
        <end position="70"/>
    </location>
</feature>
<dbReference type="FunCoup" id="A0A0Q9XTP6">
    <property type="interactions" value="120"/>
</dbReference>
<keyword evidence="3" id="KW-0709">Segmentation polarity protein</keyword>
<feature type="domain" description="C2H2-type" evidence="14">
    <location>
        <begin position="576"/>
        <end position="606"/>
    </location>
</feature>
<evidence type="ECO:0000313" key="15">
    <source>
        <dbReference type="EMBL" id="KRG07352.1"/>
    </source>
</evidence>
<dbReference type="OrthoDB" id="3214149at2759"/>
<dbReference type="FunFam" id="3.30.160.60:FF:000068">
    <property type="entry name" value="GLI family zinc finger 3"/>
    <property type="match status" value="1"/>
</dbReference>
<dbReference type="PROSITE" id="PS00028">
    <property type="entry name" value="ZINC_FINGER_C2H2_1"/>
    <property type="match status" value="4"/>
</dbReference>
<evidence type="ECO:0000256" key="9">
    <source>
        <dbReference type="ARBA" id="ARBA00023125"/>
    </source>
</evidence>
<dbReference type="KEGG" id="dmo:Dmoj_GI14119"/>
<feature type="region of interest" description="Disordered" evidence="13">
    <location>
        <begin position="110"/>
        <end position="139"/>
    </location>
</feature>
<keyword evidence="5" id="KW-0677">Repeat</keyword>
<comment type="similarity">
    <text evidence="2">Belongs to the GLI C2H2-type zinc-finger protein family.</text>
</comment>
<dbReference type="GO" id="GO:0008270">
    <property type="term" value="F:zinc ion binding"/>
    <property type="evidence" value="ECO:0007669"/>
    <property type="project" value="UniProtKB-KW"/>
</dbReference>
<dbReference type="Pfam" id="PF23561">
    <property type="entry name" value="zf-C2H2_15"/>
    <property type="match status" value="1"/>
</dbReference>
<feature type="compositionally biased region" description="Low complexity" evidence="13">
    <location>
        <begin position="698"/>
        <end position="714"/>
    </location>
</feature>
<evidence type="ECO:0000256" key="2">
    <source>
        <dbReference type="ARBA" id="ARBA00010831"/>
    </source>
</evidence>
<dbReference type="FunFam" id="3.30.160.60:FF:000036">
    <property type="entry name" value="GLI family zinc finger 3"/>
    <property type="match status" value="1"/>
</dbReference>
<protein>
    <submittedName>
        <fullName evidence="15">Uncharacterized protein, isoform D</fullName>
    </submittedName>
</protein>
<reference evidence="15 16" key="1">
    <citation type="journal article" date="2007" name="Nature">
        <title>Evolution of genes and genomes on the Drosophila phylogeny.</title>
        <authorList>
            <consortium name="Drosophila 12 Genomes Consortium"/>
            <person name="Clark A.G."/>
            <person name="Eisen M.B."/>
            <person name="Smith D.R."/>
            <person name="Bergman C.M."/>
            <person name="Oliver B."/>
            <person name="Markow T.A."/>
            <person name="Kaufman T.C."/>
            <person name="Kellis M."/>
            <person name="Gelbart W."/>
            <person name="Iyer V.N."/>
            <person name="Pollard D.A."/>
            <person name="Sackton T.B."/>
            <person name="Larracuente A.M."/>
            <person name="Singh N.D."/>
            <person name="Abad J.P."/>
            <person name="Abt D.N."/>
            <person name="Adryan B."/>
            <person name="Aguade M."/>
            <person name="Akashi H."/>
            <person name="Anderson W.W."/>
            <person name="Aquadro C.F."/>
            <person name="Ardell D.H."/>
            <person name="Arguello R."/>
            <person name="Artieri C.G."/>
            <person name="Barbash D.A."/>
            <person name="Barker D."/>
            <person name="Barsanti P."/>
            <person name="Batterham P."/>
            <person name="Batzoglou S."/>
            <person name="Begun D."/>
            <person name="Bhutkar A."/>
            <person name="Blanco E."/>
            <person name="Bosak S.A."/>
            <person name="Bradley R.K."/>
            <person name="Brand A.D."/>
            <person name="Brent M.R."/>
            <person name="Brooks A.N."/>
            <person name="Brown R.H."/>
            <person name="Butlin R.K."/>
            <person name="Caggese C."/>
            <person name="Calvi B.R."/>
            <person name="Bernardo de Carvalho A."/>
            <person name="Caspi A."/>
            <person name="Castrezana S."/>
            <person name="Celniker S.E."/>
            <person name="Chang J.L."/>
            <person name="Chapple C."/>
            <person name="Chatterji S."/>
            <person name="Chinwalla A."/>
            <person name="Civetta A."/>
            <person name="Clifton S.W."/>
            <person name="Comeron J.M."/>
            <person name="Costello J.C."/>
            <person name="Coyne J.A."/>
            <person name="Daub J."/>
            <person name="David R.G."/>
            <person name="Delcher A.L."/>
            <person name="Delehaunty K."/>
            <person name="Do C.B."/>
            <person name="Ebling H."/>
            <person name="Edwards K."/>
            <person name="Eickbush T."/>
            <person name="Evans J.D."/>
            <person name="Filipski A."/>
            <person name="Findeiss S."/>
            <person name="Freyhult E."/>
            <person name="Fulton L."/>
            <person name="Fulton R."/>
            <person name="Garcia A.C."/>
            <person name="Gardiner A."/>
            <person name="Garfield D.A."/>
            <person name="Garvin B.E."/>
            <person name="Gibson G."/>
            <person name="Gilbert D."/>
            <person name="Gnerre S."/>
            <person name="Godfrey J."/>
            <person name="Good R."/>
            <person name="Gotea V."/>
            <person name="Gravely B."/>
            <person name="Greenberg A.J."/>
            <person name="Griffiths-Jones S."/>
            <person name="Gross S."/>
            <person name="Guigo R."/>
            <person name="Gustafson E.A."/>
            <person name="Haerty W."/>
            <person name="Hahn M.W."/>
            <person name="Halligan D.L."/>
            <person name="Halpern A.L."/>
            <person name="Halter G.M."/>
            <person name="Han M.V."/>
            <person name="Heger A."/>
            <person name="Hillier L."/>
            <person name="Hinrichs A.S."/>
            <person name="Holmes I."/>
            <person name="Hoskins R.A."/>
            <person name="Hubisz M.J."/>
            <person name="Hultmark D."/>
            <person name="Huntley M.A."/>
            <person name="Jaffe D.B."/>
            <person name="Jagadeeshan S."/>
            <person name="Jeck W.R."/>
            <person name="Johnson J."/>
            <person name="Jones C.D."/>
            <person name="Jordan W.C."/>
            <person name="Karpen G.H."/>
            <person name="Kataoka E."/>
            <person name="Keightley P.D."/>
            <person name="Kheradpour P."/>
            <person name="Kirkness E.F."/>
            <person name="Koerich L.B."/>
            <person name="Kristiansen K."/>
            <person name="Kudrna D."/>
            <person name="Kulathinal R.J."/>
            <person name="Kumar S."/>
            <person name="Kwok R."/>
            <person name="Lander E."/>
            <person name="Langley C.H."/>
            <person name="Lapoint R."/>
            <person name="Lazzaro B.P."/>
            <person name="Lee S.J."/>
            <person name="Levesque L."/>
            <person name="Li R."/>
            <person name="Lin C.F."/>
            <person name="Lin M.F."/>
            <person name="Lindblad-Toh K."/>
            <person name="Llopart A."/>
            <person name="Long M."/>
            <person name="Low L."/>
            <person name="Lozovsky E."/>
            <person name="Lu J."/>
            <person name="Luo M."/>
            <person name="Machado C.A."/>
            <person name="Makalowski W."/>
            <person name="Marzo M."/>
            <person name="Matsuda M."/>
            <person name="Matzkin L."/>
            <person name="McAllister B."/>
            <person name="McBride C.S."/>
            <person name="McKernan B."/>
            <person name="McKernan K."/>
            <person name="Mendez-Lago M."/>
            <person name="Minx P."/>
            <person name="Mollenhauer M.U."/>
            <person name="Montooth K."/>
            <person name="Mount S.M."/>
            <person name="Mu X."/>
            <person name="Myers E."/>
            <person name="Negre B."/>
            <person name="Newfeld S."/>
            <person name="Nielsen R."/>
            <person name="Noor M.A."/>
            <person name="O'Grady P."/>
            <person name="Pachter L."/>
            <person name="Papaceit M."/>
            <person name="Parisi M.J."/>
            <person name="Parisi M."/>
            <person name="Parts L."/>
            <person name="Pedersen J.S."/>
            <person name="Pesole G."/>
            <person name="Phillippy A.M."/>
            <person name="Ponting C.P."/>
            <person name="Pop M."/>
            <person name="Porcelli D."/>
            <person name="Powell J.R."/>
            <person name="Prohaska S."/>
            <person name="Pruitt K."/>
            <person name="Puig M."/>
            <person name="Quesneville H."/>
            <person name="Ram K.R."/>
            <person name="Rand D."/>
            <person name="Rasmussen M.D."/>
            <person name="Reed L.K."/>
            <person name="Reenan R."/>
            <person name="Reily A."/>
            <person name="Remington K.A."/>
            <person name="Rieger T.T."/>
            <person name="Ritchie M.G."/>
            <person name="Robin C."/>
            <person name="Rogers Y.H."/>
            <person name="Rohde C."/>
            <person name="Rozas J."/>
            <person name="Rubenfield M.J."/>
            <person name="Ruiz A."/>
            <person name="Russo S."/>
            <person name="Salzberg S.L."/>
            <person name="Sanchez-Gracia A."/>
            <person name="Saranga D.J."/>
            <person name="Sato H."/>
            <person name="Schaeffer S.W."/>
            <person name="Schatz M.C."/>
            <person name="Schlenke T."/>
            <person name="Schwartz R."/>
            <person name="Segarra C."/>
            <person name="Singh R.S."/>
            <person name="Sirot L."/>
            <person name="Sirota M."/>
            <person name="Sisneros N.B."/>
            <person name="Smith C.D."/>
            <person name="Smith T.F."/>
            <person name="Spieth J."/>
            <person name="Stage D.E."/>
            <person name="Stark A."/>
            <person name="Stephan W."/>
            <person name="Strausberg R.L."/>
            <person name="Strempel S."/>
            <person name="Sturgill D."/>
            <person name="Sutton G."/>
            <person name="Sutton G.G."/>
            <person name="Tao W."/>
            <person name="Teichmann S."/>
            <person name="Tobari Y.N."/>
            <person name="Tomimura Y."/>
            <person name="Tsolas J.M."/>
            <person name="Valente V.L."/>
            <person name="Venter E."/>
            <person name="Venter J.C."/>
            <person name="Vicario S."/>
            <person name="Vieira F.G."/>
            <person name="Vilella A.J."/>
            <person name="Villasante A."/>
            <person name="Walenz B."/>
            <person name="Wang J."/>
            <person name="Wasserman M."/>
            <person name="Watts T."/>
            <person name="Wilson D."/>
            <person name="Wilson R.K."/>
            <person name="Wing R.A."/>
            <person name="Wolfner M.F."/>
            <person name="Wong A."/>
            <person name="Wong G.K."/>
            <person name="Wu C.I."/>
            <person name="Wu G."/>
            <person name="Yamamoto D."/>
            <person name="Yang H.P."/>
            <person name="Yang S.P."/>
            <person name="Yorke J.A."/>
            <person name="Yoshida K."/>
            <person name="Zdobnov E."/>
            <person name="Zhang P."/>
            <person name="Zhang Y."/>
            <person name="Zimin A.V."/>
            <person name="Baldwin J."/>
            <person name="Abdouelleil A."/>
            <person name="Abdulkadir J."/>
            <person name="Abebe A."/>
            <person name="Abera B."/>
            <person name="Abreu J."/>
            <person name="Acer S.C."/>
            <person name="Aftuck L."/>
            <person name="Alexander A."/>
            <person name="An P."/>
            <person name="Anderson E."/>
            <person name="Anderson S."/>
            <person name="Arachi H."/>
            <person name="Azer M."/>
            <person name="Bachantsang P."/>
            <person name="Barry A."/>
            <person name="Bayul T."/>
            <person name="Berlin A."/>
            <person name="Bessette D."/>
            <person name="Bloom T."/>
            <person name="Blye J."/>
            <person name="Boguslavskiy L."/>
            <person name="Bonnet C."/>
            <person name="Boukhgalter B."/>
            <person name="Bourzgui I."/>
            <person name="Brown A."/>
            <person name="Cahill P."/>
            <person name="Channer S."/>
            <person name="Cheshatsang Y."/>
            <person name="Chuda L."/>
            <person name="Citroen M."/>
            <person name="Collymore A."/>
            <person name="Cooke P."/>
            <person name="Costello M."/>
            <person name="D'Aco K."/>
            <person name="Daza R."/>
            <person name="De Haan G."/>
            <person name="DeGray S."/>
            <person name="DeMaso C."/>
            <person name="Dhargay N."/>
            <person name="Dooley K."/>
            <person name="Dooley E."/>
            <person name="Doricent M."/>
            <person name="Dorje P."/>
            <person name="Dorjee K."/>
            <person name="Dupes A."/>
            <person name="Elong R."/>
            <person name="Falk J."/>
            <person name="Farina A."/>
            <person name="Faro S."/>
            <person name="Ferguson D."/>
            <person name="Fisher S."/>
            <person name="Foley C.D."/>
            <person name="Franke A."/>
            <person name="Friedrich D."/>
            <person name="Gadbois L."/>
            <person name="Gearin G."/>
            <person name="Gearin C.R."/>
            <person name="Giannoukos G."/>
            <person name="Goode T."/>
            <person name="Graham J."/>
            <person name="Grandbois E."/>
            <person name="Grewal S."/>
            <person name="Gyaltsen K."/>
            <person name="Hafez N."/>
            <person name="Hagos B."/>
            <person name="Hall J."/>
            <person name="Henson C."/>
            <person name="Hollinger A."/>
            <person name="Honan T."/>
            <person name="Huard M.D."/>
            <person name="Hughes L."/>
            <person name="Hurhula B."/>
            <person name="Husby M.E."/>
            <person name="Kamat A."/>
            <person name="Kanga B."/>
            <person name="Kashin S."/>
            <person name="Khazanovich D."/>
            <person name="Kisner P."/>
            <person name="Lance K."/>
            <person name="Lara M."/>
            <person name="Lee W."/>
            <person name="Lennon N."/>
            <person name="Letendre F."/>
            <person name="LeVine R."/>
            <person name="Lipovsky A."/>
            <person name="Liu X."/>
            <person name="Liu J."/>
            <person name="Liu S."/>
            <person name="Lokyitsang T."/>
            <person name="Lokyitsang Y."/>
            <person name="Lubonja R."/>
            <person name="Lui A."/>
            <person name="MacDonald P."/>
            <person name="Magnisalis V."/>
            <person name="Maru K."/>
            <person name="Matthews C."/>
            <person name="McCusker W."/>
            <person name="McDonough S."/>
            <person name="Mehta T."/>
            <person name="Meldrim J."/>
            <person name="Meneus L."/>
            <person name="Mihai O."/>
            <person name="Mihalev A."/>
            <person name="Mihova T."/>
            <person name="Mittelman R."/>
            <person name="Mlenga V."/>
            <person name="Montmayeur A."/>
            <person name="Mulrain L."/>
            <person name="Navidi A."/>
            <person name="Naylor J."/>
            <person name="Negash T."/>
            <person name="Nguyen T."/>
            <person name="Nguyen N."/>
            <person name="Nicol R."/>
            <person name="Norbu C."/>
            <person name="Norbu N."/>
            <person name="Novod N."/>
            <person name="O'Neill B."/>
            <person name="Osman S."/>
            <person name="Markiewicz E."/>
            <person name="Oyono O.L."/>
            <person name="Patti C."/>
            <person name="Phunkhang P."/>
            <person name="Pierre F."/>
            <person name="Priest M."/>
            <person name="Raghuraman S."/>
            <person name="Rege F."/>
            <person name="Reyes R."/>
            <person name="Rise C."/>
            <person name="Rogov P."/>
            <person name="Ross K."/>
            <person name="Ryan E."/>
            <person name="Settipalli S."/>
            <person name="Shea T."/>
            <person name="Sherpa N."/>
            <person name="Shi L."/>
            <person name="Shih D."/>
            <person name="Sparrow T."/>
            <person name="Spaulding J."/>
            <person name="Stalker J."/>
            <person name="Stange-Thomann N."/>
            <person name="Stavropoulos S."/>
            <person name="Stone C."/>
            <person name="Strader C."/>
            <person name="Tesfaye S."/>
            <person name="Thomson T."/>
            <person name="Thoulutsang Y."/>
            <person name="Thoulutsang D."/>
            <person name="Topham K."/>
            <person name="Topping I."/>
            <person name="Tsamla T."/>
            <person name="Vassiliev H."/>
            <person name="Vo A."/>
            <person name="Wangchuk T."/>
            <person name="Wangdi T."/>
            <person name="Weiand M."/>
            <person name="Wilkinson J."/>
            <person name="Wilson A."/>
            <person name="Yadav S."/>
            <person name="Young G."/>
            <person name="Yu Q."/>
            <person name="Zembek L."/>
            <person name="Zhong D."/>
            <person name="Zimmer A."/>
            <person name="Zwirko Z."/>
            <person name="Jaffe D.B."/>
            <person name="Alvarez P."/>
            <person name="Brockman W."/>
            <person name="Butler J."/>
            <person name="Chin C."/>
            <person name="Gnerre S."/>
            <person name="Grabherr M."/>
            <person name="Kleber M."/>
            <person name="Mauceli E."/>
            <person name="MacCallum I."/>
        </authorList>
    </citation>
    <scope>NUCLEOTIDE SEQUENCE [LARGE SCALE GENOMIC DNA]</scope>
    <source>
        <strain evidence="16">Tucson 15081-1352.22</strain>
    </source>
</reference>
<dbReference type="FunFam" id="3.30.160.60:FF:000019">
    <property type="entry name" value="GLI family zinc finger 3"/>
    <property type="match status" value="1"/>
</dbReference>
<feature type="compositionally biased region" description="Low complexity" evidence="13">
    <location>
        <begin position="71"/>
        <end position="83"/>
    </location>
</feature>
<evidence type="ECO:0000256" key="3">
    <source>
        <dbReference type="ARBA" id="ARBA00022716"/>
    </source>
</evidence>
<feature type="region of interest" description="Disordered" evidence="13">
    <location>
        <begin position="639"/>
        <end position="723"/>
    </location>
</feature>
<feature type="compositionally biased region" description="Basic residues" evidence="13">
    <location>
        <begin position="118"/>
        <end position="128"/>
    </location>
</feature>
<name>A0A0Q9XTP6_DROMO</name>
<feature type="region of interest" description="Disordered" evidence="13">
    <location>
        <begin position="890"/>
        <end position="928"/>
    </location>
</feature>
<evidence type="ECO:0000256" key="12">
    <source>
        <dbReference type="PROSITE-ProRule" id="PRU00042"/>
    </source>
</evidence>
<dbReference type="Proteomes" id="UP000009192">
    <property type="component" value="Unassembled WGS sequence"/>
</dbReference>
<feature type="domain" description="C2H2-type" evidence="14">
    <location>
        <begin position="518"/>
        <end position="545"/>
    </location>
</feature>
<dbReference type="GO" id="GO:0007367">
    <property type="term" value="P:segment polarity determination"/>
    <property type="evidence" value="ECO:0007669"/>
    <property type="project" value="UniProtKB-KW"/>
</dbReference>
<dbReference type="PANTHER" id="PTHR45718">
    <property type="entry name" value="TRANSCRIPTIONAL ACTIVATOR CUBITUS INTERRUPTUS"/>
    <property type="match status" value="1"/>
</dbReference>
<keyword evidence="10" id="KW-0804">Transcription</keyword>
<evidence type="ECO:0000256" key="11">
    <source>
        <dbReference type="ARBA" id="ARBA00023242"/>
    </source>
</evidence>
<keyword evidence="16" id="KW-1185">Reference proteome</keyword>
<evidence type="ECO:0000313" key="16">
    <source>
        <dbReference type="Proteomes" id="UP000009192"/>
    </source>
</evidence>
<dbReference type="InterPro" id="IPR036236">
    <property type="entry name" value="Znf_C2H2_sf"/>
</dbReference>
<keyword evidence="11" id="KW-0539">Nucleus</keyword>
<sequence length="1486" mass="161902">MFAAWKCFTDLIPSQNRPPHTFKMDAYTLPTYFPLAYTELQFLASRRAAAAAAAASVLPSSSPGSNHSNQVPTTDVSSSSVPVAVSPGMPATLADSSAACTLAPPANGQILGGGATGGHHHHHHHHHVQGPSVGQQHDFHPAYRIPSYMEQFYTLQRSSPTASYHDPYANCPPAFHLAGLGLGSGEYLGARGMGSLSELHHAAVAAAAAAAAAGSLASTDFHFSLDGNGRLSSPRPPGGGSMRASISRKRALSSSPYSDSFDINSMIRFSPNSLATMVMNGSRASSAASGSYGHLSASAISPITHAPHLQQLQAHLLRASAGILHPMTPQQAAAAAAASYSMSHVAALGLTEVSMKSKDLASQPTTPASTVISPAVDESATKPITSMKNYDEDSTDRKKNNNSSNKILEQPSSTSESVAQVEADSASANLLERRQRNKTICGDHRAHSHDENPDHQFNEYDCATADTTDIKDEPGDFIETNCHWRNCSVEFITQDELVKHINNDHIQSNKKAFICRWVDCSRGEKPFKAQYMLVVHMRRHTGEKPHKCTFEGCYKAYSRLENLKTHLRSHTGEKPYTCEYPGCSKAFSNASDRAKHQNRTHSNEKPYICKAPGCTKRYTDPSSLRKHVKTVHGAEFYANKKHKGLPLHDANSGLEKHRDGRDGNQQHQQHQQLRHHQQLQEQHVDSSPCSDDFHGGKPVSVSSPSIKSESDPNSPGQLAAQAGSSTASVSDCLMQLYRQDDLSSPSVPTLDECWPYDDDVDAVDLPIVLRAMVNMGNGNAAPCANLSRQRFRSRLQTKVINSSNSMLSNIPESNNHHRAIGIQELNQRITELKMEPGTTAVTQQPMHSGLSSTGNCKGLQLTEMHSQPTQGPSRAAGQLNGQLLQQCHTQSAAAVQSQQRRDSQNSNASTYYCSMPSRRSSQSSQLSSMSTMRACPVYNTASGTPSLYDPISPGCSRRSSQMSNVITAQPPQIPTSLMSDSAPSVHAAPIYAGQQYIAANGSRNSNSLPPPPSSHLIATHLQCLQTNNTNSNCYNHNSNPIQNQLTVCQSGGRLSIPNALQLPQLNSKYLYEEEINGVHHHRRQSEPIMAQLSIERMTTSPPLNPQNIHSNTNHGSSSTTNKTDNTDCETRTKTTTVGNSRNHHPNEKVNLDEVEDLILPDEMLQYLNLVNETEKPKAIPITDDNAKSLSTNNSQYIPLAANGRDSPIHVANCPSPVMLQVMSPQSGHTMSALGSPYSQRNYEPDGENNNAYRRQHTVYCTQRSNNESTSQYPYVPAPGLAPATVLDSVPAEIQPRNQLLSPLGAIRYEQPQQMTSHQNQIIDSSMTSLPEVTNVTVIPVEQKLYNENEIQCGVISQSQLSPTVNINGNENANVNCQVRFQNPNQGAMKSINGEAQHKILTGQQTSNMTTSMPSDTYQRTLEYVQSCQNWMETNSGISVGNNNNQPIWPDVSSSTHPHPSTNLIINDMTTSLSSLLEENRYLQMMQ</sequence>
<dbReference type="FunFam" id="3.30.160.60:FF:000048">
    <property type="entry name" value="GLI family zinc finger 3"/>
    <property type="match status" value="1"/>
</dbReference>
<feature type="compositionally biased region" description="Polar residues" evidence="13">
    <location>
        <begin position="401"/>
        <end position="418"/>
    </location>
</feature>
<dbReference type="PROSITE" id="PS50157">
    <property type="entry name" value="ZINC_FINGER_C2H2_2"/>
    <property type="match status" value="4"/>
</dbReference>
<comment type="subcellular location">
    <subcellularLocation>
        <location evidence="1">Nucleus</location>
    </subcellularLocation>
</comment>
<evidence type="ECO:0000256" key="7">
    <source>
        <dbReference type="ARBA" id="ARBA00022833"/>
    </source>
</evidence>
<keyword evidence="3" id="KW-0217">Developmental protein</keyword>
<dbReference type="SMR" id="A0A0Q9XTP6"/>
<feature type="region of interest" description="Disordered" evidence="13">
    <location>
        <begin position="228"/>
        <end position="247"/>
    </location>
</feature>
<dbReference type="GO" id="GO:0140297">
    <property type="term" value="F:DNA-binding transcription factor binding"/>
    <property type="evidence" value="ECO:0007669"/>
    <property type="project" value="UniProtKB-ARBA"/>
</dbReference>
<dbReference type="Pfam" id="PF00096">
    <property type="entry name" value="zf-C2H2"/>
    <property type="match status" value="2"/>
</dbReference>
<dbReference type="EMBL" id="CH933813">
    <property type="protein sequence ID" value="KRG07352.1"/>
    <property type="molecule type" value="Genomic_DNA"/>
</dbReference>
<feature type="region of interest" description="Disordered" evidence="13">
    <location>
        <begin position="1098"/>
        <end position="1146"/>
    </location>
</feature>
<evidence type="ECO:0000256" key="8">
    <source>
        <dbReference type="ARBA" id="ARBA00023015"/>
    </source>
</evidence>
<feature type="compositionally biased region" description="Low complexity" evidence="13">
    <location>
        <begin position="1107"/>
        <end position="1123"/>
    </location>
</feature>
<feature type="domain" description="C2H2-type" evidence="14">
    <location>
        <begin position="607"/>
        <end position="637"/>
    </location>
</feature>
<keyword evidence="4" id="KW-0479">Metal-binding</keyword>
<evidence type="ECO:0000259" key="14">
    <source>
        <dbReference type="PROSITE" id="PS50157"/>
    </source>
</evidence>
<feature type="compositionally biased region" description="Polar residues" evidence="13">
    <location>
        <begin position="361"/>
        <end position="372"/>
    </location>
</feature>
<keyword evidence="9" id="KW-0238">DNA-binding</keyword>
<dbReference type="Gene3D" id="3.30.160.60">
    <property type="entry name" value="Classic Zinc Finger"/>
    <property type="match status" value="5"/>
</dbReference>
<evidence type="ECO:0000256" key="10">
    <source>
        <dbReference type="ARBA" id="ARBA00023163"/>
    </source>
</evidence>
<keyword evidence="7" id="KW-0862">Zinc</keyword>
<feature type="domain" description="C2H2-type" evidence="14">
    <location>
        <begin position="546"/>
        <end position="575"/>
    </location>
</feature>
<feature type="region of interest" description="Disordered" evidence="13">
    <location>
        <begin position="361"/>
        <end position="431"/>
    </location>
</feature>
<dbReference type="InterPro" id="IPR013087">
    <property type="entry name" value="Znf_C2H2_type"/>
</dbReference>
<evidence type="ECO:0000256" key="6">
    <source>
        <dbReference type="ARBA" id="ARBA00022771"/>
    </source>
</evidence>
<feature type="region of interest" description="Disordered" evidence="13">
    <location>
        <begin position="58"/>
        <end position="83"/>
    </location>
</feature>
<dbReference type="FunFam" id="3.30.160.60:FF:000031">
    <property type="entry name" value="GLI family zinc finger 3"/>
    <property type="match status" value="1"/>
</dbReference>
<proteinExistence type="inferred from homology"/>
<keyword evidence="8" id="KW-0805">Transcription regulation</keyword>
<dbReference type="InParanoid" id="A0A0Q9XTP6"/>
<accession>A0A0Q9XTP6</accession>
<gene>
    <name evidence="15" type="primary">Dmoj\GI14119</name>
    <name evidence="15" type="ORF">Dmoj_GI14119</name>
</gene>
<evidence type="ECO:0000256" key="13">
    <source>
        <dbReference type="SAM" id="MobiDB-lite"/>
    </source>
</evidence>
<dbReference type="GO" id="GO:0000981">
    <property type="term" value="F:DNA-binding transcription factor activity, RNA polymerase II-specific"/>
    <property type="evidence" value="ECO:0007669"/>
    <property type="project" value="TreeGrafter"/>
</dbReference>